<dbReference type="Proteomes" id="UP000636479">
    <property type="component" value="Unassembled WGS sequence"/>
</dbReference>
<evidence type="ECO:0000256" key="1">
    <source>
        <dbReference type="SAM" id="MobiDB-lite"/>
    </source>
</evidence>
<reference evidence="2" key="1">
    <citation type="submission" date="2020-05" db="EMBL/GenBank/DDBJ databases">
        <title>Mycena genomes resolve the evolution of fungal bioluminescence.</title>
        <authorList>
            <person name="Tsai I.J."/>
        </authorList>
    </citation>
    <scope>NUCLEOTIDE SEQUENCE</scope>
    <source>
        <strain evidence="2">171206Taipei</strain>
    </source>
</reference>
<feature type="compositionally biased region" description="Basic and acidic residues" evidence="1">
    <location>
        <begin position="189"/>
        <end position="208"/>
    </location>
</feature>
<proteinExistence type="predicted"/>
<evidence type="ECO:0000313" key="2">
    <source>
        <dbReference type="EMBL" id="KAF7311905.1"/>
    </source>
</evidence>
<gene>
    <name evidence="2" type="ORF">MIND_00201900</name>
</gene>
<comment type="caution">
    <text evidence="2">The sequence shown here is derived from an EMBL/GenBank/DDBJ whole genome shotgun (WGS) entry which is preliminary data.</text>
</comment>
<keyword evidence="3" id="KW-1185">Reference proteome</keyword>
<feature type="region of interest" description="Disordered" evidence="1">
    <location>
        <begin position="51"/>
        <end position="140"/>
    </location>
</feature>
<dbReference type="GeneID" id="59341434"/>
<accession>A0A8H6T9N7</accession>
<dbReference type="AlphaFoldDB" id="A0A8H6T9N7"/>
<organism evidence="2 3">
    <name type="scientific">Mycena indigotica</name>
    <dbReference type="NCBI Taxonomy" id="2126181"/>
    <lineage>
        <taxon>Eukaryota</taxon>
        <taxon>Fungi</taxon>
        <taxon>Dikarya</taxon>
        <taxon>Basidiomycota</taxon>
        <taxon>Agaricomycotina</taxon>
        <taxon>Agaricomycetes</taxon>
        <taxon>Agaricomycetidae</taxon>
        <taxon>Agaricales</taxon>
        <taxon>Marasmiineae</taxon>
        <taxon>Mycenaceae</taxon>
        <taxon>Mycena</taxon>
    </lineage>
</organism>
<sequence>MPNTILRASHATTESCYSAQSGETRLSFNPLTRPTTPSPIRSQLATSLTRFSSSCTNLSRPDSPPAFRDRSISRPTKIRSRSSTHSESERVRTVDRSKRDINRSLEQPSPTHSRKEPHPSPANTLRNFSTNPPSRPTTPISFLHRKINNPTQSTSQATNYMPFSAVSQPDPLSPTPSIIQRSRHNTPHIHWDGEAEPLKVRGKDRPERSVSPSRATPNLRVHLGRCYFEFGVVEKTR</sequence>
<feature type="compositionally biased region" description="Polar residues" evidence="1">
    <location>
        <begin position="51"/>
        <end position="60"/>
    </location>
</feature>
<feature type="compositionally biased region" description="Basic and acidic residues" evidence="1">
    <location>
        <begin position="84"/>
        <end position="103"/>
    </location>
</feature>
<dbReference type="RefSeq" id="XP_037224013.1">
    <property type="nucleotide sequence ID" value="XM_037358918.1"/>
</dbReference>
<protein>
    <submittedName>
        <fullName evidence="2">Uncharacterized protein</fullName>
    </submittedName>
</protein>
<feature type="compositionally biased region" description="Polar residues" evidence="1">
    <location>
        <begin position="121"/>
        <end position="140"/>
    </location>
</feature>
<dbReference type="EMBL" id="JACAZF010000002">
    <property type="protein sequence ID" value="KAF7311905.1"/>
    <property type="molecule type" value="Genomic_DNA"/>
</dbReference>
<name>A0A8H6T9N7_9AGAR</name>
<feature type="region of interest" description="Disordered" evidence="1">
    <location>
        <begin position="188"/>
        <end position="216"/>
    </location>
</feature>
<evidence type="ECO:0000313" key="3">
    <source>
        <dbReference type="Proteomes" id="UP000636479"/>
    </source>
</evidence>